<reference evidence="2 3" key="1">
    <citation type="journal article" date="2018" name="Proc. Natl. Acad. Sci. U.S.A.">
        <title>Linking secondary metabolites to gene clusters through genome sequencing of six diverse Aspergillus species.</title>
        <authorList>
            <person name="Kaerboelling I."/>
            <person name="Vesth T.C."/>
            <person name="Frisvad J.C."/>
            <person name="Nybo J.L."/>
            <person name="Theobald S."/>
            <person name="Kuo A."/>
            <person name="Bowyer P."/>
            <person name="Matsuda Y."/>
            <person name="Mondo S."/>
            <person name="Lyhne E.K."/>
            <person name="Kogle M.E."/>
            <person name="Clum A."/>
            <person name="Lipzen A."/>
            <person name="Salamov A."/>
            <person name="Ngan C.Y."/>
            <person name="Daum C."/>
            <person name="Chiniquy J."/>
            <person name="Barry K."/>
            <person name="LaButti K."/>
            <person name="Haridas S."/>
            <person name="Simmons B.A."/>
            <person name="Magnuson J.K."/>
            <person name="Mortensen U.H."/>
            <person name="Larsen T.O."/>
            <person name="Grigoriev I.V."/>
            <person name="Baker S.E."/>
            <person name="Andersen M.R."/>
        </authorList>
    </citation>
    <scope>NUCLEOTIDE SEQUENCE [LARGE SCALE GENOMIC DNA]</scope>
    <source>
        <strain evidence="2 3">IBT 24754</strain>
    </source>
</reference>
<evidence type="ECO:0000313" key="3">
    <source>
        <dbReference type="Proteomes" id="UP000244073"/>
    </source>
</evidence>
<dbReference type="AlphaFoldDB" id="A0A2T5LKR4"/>
<dbReference type="Proteomes" id="UP000244073">
    <property type="component" value="Unassembled WGS sequence"/>
</dbReference>
<dbReference type="EMBL" id="MSFN02000014">
    <property type="protein sequence ID" value="PTU16876.1"/>
    <property type="molecule type" value="Genomic_DNA"/>
</dbReference>
<organism evidence="2 3">
    <name type="scientific">Aspergillus ochraceoroseus IBT 24754</name>
    <dbReference type="NCBI Taxonomy" id="1392256"/>
    <lineage>
        <taxon>Eukaryota</taxon>
        <taxon>Fungi</taxon>
        <taxon>Dikarya</taxon>
        <taxon>Ascomycota</taxon>
        <taxon>Pezizomycotina</taxon>
        <taxon>Eurotiomycetes</taxon>
        <taxon>Eurotiomycetidae</taxon>
        <taxon>Eurotiales</taxon>
        <taxon>Aspergillaceae</taxon>
        <taxon>Aspergillus</taxon>
        <taxon>Aspergillus subgen. Nidulantes</taxon>
    </lineage>
</organism>
<accession>A0A2T5LKR4</accession>
<dbReference type="RefSeq" id="XP_040748293.1">
    <property type="nucleotide sequence ID" value="XM_040901038.1"/>
</dbReference>
<evidence type="ECO:0000256" key="1">
    <source>
        <dbReference type="SAM" id="MobiDB-lite"/>
    </source>
</evidence>
<evidence type="ECO:0000313" key="2">
    <source>
        <dbReference type="EMBL" id="PTU16876.1"/>
    </source>
</evidence>
<comment type="caution">
    <text evidence="2">The sequence shown here is derived from an EMBL/GenBank/DDBJ whole genome shotgun (WGS) entry which is preliminary data.</text>
</comment>
<gene>
    <name evidence="2" type="ORF">P175DRAFT_0561299</name>
</gene>
<name>A0A2T5LKR4_9EURO</name>
<proteinExistence type="predicted"/>
<protein>
    <submittedName>
        <fullName evidence="2">Uncharacterized protein</fullName>
    </submittedName>
</protein>
<dbReference type="GeneID" id="63817922"/>
<feature type="region of interest" description="Disordered" evidence="1">
    <location>
        <begin position="192"/>
        <end position="217"/>
    </location>
</feature>
<dbReference type="VEuPathDB" id="FungiDB:P175DRAFT_0561299"/>
<sequence length="217" mass="24441">MDDIEYEVTQVNLTSTFPPLSQTVYPEITLSAMCYVPDISASSSKEIVHVCGPIGKVQCRNICEGPPVFGIHTAPNMHPLVPGLTMKQGTDPERRVHGPSAWNRIHRNVGYVMAGRERSWAQQYGPHGLEHNFAWMEVREDHHADILLCSCMQIRGQWGSMMWPLEMNGQRCAFSGVWAIWVTDRNEPCQRVSFSESGPSARTRTRTAYTSGHKRAN</sequence>